<keyword evidence="9" id="KW-0472">Membrane</keyword>
<keyword evidence="12" id="KW-1185">Reference proteome</keyword>
<keyword evidence="4" id="KW-0812">Transmembrane</keyword>
<evidence type="ECO:0000313" key="11">
    <source>
        <dbReference type="EMBL" id="CAF2875380.1"/>
    </source>
</evidence>
<evidence type="ECO:0000256" key="8">
    <source>
        <dbReference type="ARBA" id="ARBA00023134"/>
    </source>
</evidence>
<sequence>MKLLHGVTEETFTSLTFDIPGHERIRKGFVDKFKGKSPAVAYVLDASTFESKLRDAGEFLCELLKDPILGKNNFAIVCNKQDLSNSKGISLIRRRLEEEINLLHEIHSRSLNKDEENASSTSSLVIKSPGKDFTFSNLKANVQFLEASATDQNGLMDLQSWLRSVSG</sequence>
<dbReference type="OrthoDB" id="41266at2759"/>
<dbReference type="Proteomes" id="UP000675881">
    <property type="component" value="Chromosome 2"/>
</dbReference>
<evidence type="ECO:0000256" key="5">
    <source>
        <dbReference type="ARBA" id="ARBA00022741"/>
    </source>
</evidence>
<organism evidence="11 12">
    <name type="scientific">Lepeophtheirus salmonis</name>
    <name type="common">Salmon louse</name>
    <name type="synonym">Caligus salmonis</name>
    <dbReference type="NCBI Taxonomy" id="72036"/>
    <lineage>
        <taxon>Eukaryota</taxon>
        <taxon>Metazoa</taxon>
        <taxon>Ecdysozoa</taxon>
        <taxon>Arthropoda</taxon>
        <taxon>Crustacea</taxon>
        <taxon>Multicrustacea</taxon>
        <taxon>Hexanauplia</taxon>
        <taxon>Copepoda</taxon>
        <taxon>Siphonostomatoida</taxon>
        <taxon>Caligidae</taxon>
        <taxon>Lepeophtheirus</taxon>
    </lineage>
</organism>
<dbReference type="GO" id="GO:0005789">
    <property type="term" value="C:endoplasmic reticulum membrane"/>
    <property type="evidence" value="ECO:0007669"/>
    <property type="project" value="UniProtKB-SubCell"/>
</dbReference>
<dbReference type="Pfam" id="PF09439">
    <property type="entry name" value="SRPRB"/>
    <property type="match status" value="1"/>
</dbReference>
<evidence type="ECO:0000256" key="4">
    <source>
        <dbReference type="ARBA" id="ARBA00022692"/>
    </source>
</evidence>
<comment type="subcellular location">
    <subcellularLocation>
        <location evidence="1">Endoplasmic reticulum membrane</location>
        <topology evidence="1">Single-pass membrane protein</topology>
    </subcellularLocation>
</comment>
<evidence type="ECO:0000256" key="10">
    <source>
        <dbReference type="ARBA" id="ARBA00023170"/>
    </source>
</evidence>
<gene>
    <name evidence="11" type="ORF">LSAA_6201</name>
</gene>
<dbReference type="InterPro" id="IPR027417">
    <property type="entry name" value="P-loop_NTPase"/>
</dbReference>
<keyword evidence="10" id="KW-0675">Receptor</keyword>
<comment type="similarity">
    <text evidence="2">Belongs to the SRP receptor beta subunit family.</text>
</comment>
<evidence type="ECO:0000256" key="7">
    <source>
        <dbReference type="ARBA" id="ARBA00022989"/>
    </source>
</evidence>
<dbReference type="SUPFAM" id="SSF52540">
    <property type="entry name" value="P-loop containing nucleoside triphosphate hydrolases"/>
    <property type="match status" value="1"/>
</dbReference>
<dbReference type="GO" id="GO:0005525">
    <property type="term" value="F:GTP binding"/>
    <property type="evidence" value="ECO:0007669"/>
    <property type="project" value="UniProtKB-KW"/>
</dbReference>
<dbReference type="AlphaFoldDB" id="A0A7R8H658"/>
<keyword evidence="7" id="KW-1133">Transmembrane helix</keyword>
<evidence type="ECO:0000313" key="12">
    <source>
        <dbReference type="Proteomes" id="UP000675881"/>
    </source>
</evidence>
<reference evidence="11" key="1">
    <citation type="submission" date="2021-02" db="EMBL/GenBank/DDBJ databases">
        <authorList>
            <person name="Bekaert M."/>
        </authorList>
    </citation>
    <scope>NUCLEOTIDE SEQUENCE</scope>
    <source>
        <strain evidence="11">IoA-00</strain>
    </source>
</reference>
<evidence type="ECO:0000256" key="2">
    <source>
        <dbReference type="ARBA" id="ARBA00005619"/>
    </source>
</evidence>
<dbReference type="EMBL" id="HG994581">
    <property type="protein sequence ID" value="CAF2875380.1"/>
    <property type="molecule type" value="Genomic_DNA"/>
</dbReference>
<evidence type="ECO:0000256" key="9">
    <source>
        <dbReference type="ARBA" id="ARBA00023136"/>
    </source>
</evidence>
<keyword evidence="8" id="KW-0342">GTP-binding</keyword>
<evidence type="ECO:0000256" key="3">
    <source>
        <dbReference type="ARBA" id="ARBA00020256"/>
    </source>
</evidence>
<keyword evidence="6" id="KW-0256">Endoplasmic reticulum</keyword>
<evidence type="ECO:0000256" key="6">
    <source>
        <dbReference type="ARBA" id="ARBA00022824"/>
    </source>
</evidence>
<proteinExistence type="inferred from homology"/>
<name>A0A7R8H658_LEPSM</name>
<dbReference type="Gene3D" id="3.40.50.300">
    <property type="entry name" value="P-loop containing nucleotide triphosphate hydrolases"/>
    <property type="match status" value="1"/>
</dbReference>
<evidence type="ECO:0000256" key="1">
    <source>
        <dbReference type="ARBA" id="ARBA00004389"/>
    </source>
</evidence>
<protein>
    <recommendedName>
        <fullName evidence="3">Signal recognition particle receptor subunit beta</fullName>
    </recommendedName>
</protein>
<accession>A0A7R8H658</accession>
<dbReference type="InterPro" id="IPR019009">
    <property type="entry name" value="SRP_receptor_beta_su"/>
</dbReference>
<keyword evidence="5" id="KW-0547">Nucleotide-binding</keyword>